<proteinExistence type="predicted"/>
<evidence type="ECO:0000259" key="1">
    <source>
        <dbReference type="Pfam" id="PF00462"/>
    </source>
</evidence>
<dbReference type="Gene3D" id="3.40.30.10">
    <property type="entry name" value="Glutaredoxin"/>
    <property type="match status" value="1"/>
</dbReference>
<name>A0A328KPI2_9LACT</name>
<accession>A0A328KPI2</accession>
<evidence type="ECO:0000313" key="2">
    <source>
        <dbReference type="EMBL" id="RAN61412.1"/>
    </source>
</evidence>
<dbReference type="EMBL" id="NAQV01000058">
    <property type="protein sequence ID" value="RAN61412.1"/>
    <property type="molecule type" value="Genomic_DNA"/>
</dbReference>
<dbReference type="InterPro" id="IPR036249">
    <property type="entry name" value="Thioredoxin-like_sf"/>
</dbReference>
<comment type="caution">
    <text evidence="2">The sequence shown here is derived from an EMBL/GenBank/DDBJ whole genome shotgun (WGS) entry which is preliminary data.</text>
</comment>
<dbReference type="Proteomes" id="UP000249099">
    <property type="component" value="Unassembled WGS sequence"/>
</dbReference>
<dbReference type="SUPFAM" id="SSF52833">
    <property type="entry name" value="Thioredoxin-like"/>
    <property type="match status" value="1"/>
</dbReference>
<feature type="domain" description="Glutaredoxin" evidence="1">
    <location>
        <begin position="11"/>
        <end position="65"/>
    </location>
</feature>
<dbReference type="InterPro" id="IPR002109">
    <property type="entry name" value="Glutaredoxin"/>
</dbReference>
<evidence type="ECO:0000313" key="3">
    <source>
        <dbReference type="Proteomes" id="UP000249099"/>
    </source>
</evidence>
<sequence length="91" mass="10388">MKELNYYMVNVTVYSSKTCGRCTVVKTQLEKYDVSYLEKDVKGEENEVNMDYIKENYGISLPVVEAADGTAFNGLDMDKLNHILKTYGTKE</sequence>
<reference evidence="2 3" key="1">
    <citation type="submission" date="2017-03" db="EMBL/GenBank/DDBJ databases">
        <title>wgs assembly of Dolosigranulum pigrum KPL CDC strains.</title>
        <authorList>
            <person name="Brugger S.D."/>
            <person name="Pettigrew M."/>
            <person name="Kong Y."/>
            <person name="Lemon K.P."/>
        </authorList>
    </citation>
    <scope>NUCLEOTIDE SEQUENCE [LARGE SCALE GENOMIC DNA]</scope>
    <source>
        <strain evidence="2 3">KPL1931_CDC4294-98</strain>
    </source>
</reference>
<gene>
    <name evidence="2" type="ORF">B8A44_09630</name>
</gene>
<protein>
    <recommendedName>
        <fullName evidence="1">Glutaredoxin domain-containing protein</fullName>
    </recommendedName>
</protein>
<dbReference type="AlphaFoldDB" id="A0A328KPI2"/>
<organism evidence="2 3">
    <name type="scientific">Dolosigranulum pigrum</name>
    <dbReference type="NCBI Taxonomy" id="29394"/>
    <lineage>
        <taxon>Bacteria</taxon>
        <taxon>Bacillati</taxon>
        <taxon>Bacillota</taxon>
        <taxon>Bacilli</taxon>
        <taxon>Lactobacillales</taxon>
        <taxon>Carnobacteriaceae</taxon>
        <taxon>Dolosigranulum</taxon>
    </lineage>
</organism>
<dbReference type="Pfam" id="PF00462">
    <property type="entry name" value="Glutaredoxin"/>
    <property type="match status" value="1"/>
</dbReference>